<keyword evidence="1" id="KW-0472">Membrane</keyword>
<organism evidence="2">
    <name type="scientific">Siphoviridae sp. ctVif31</name>
    <dbReference type="NCBI Taxonomy" id="2825532"/>
    <lineage>
        <taxon>Viruses</taxon>
        <taxon>Duplodnaviria</taxon>
        <taxon>Heunggongvirae</taxon>
        <taxon>Uroviricota</taxon>
        <taxon>Caudoviricetes</taxon>
    </lineage>
</organism>
<feature type="transmembrane region" description="Helical" evidence="1">
    <location>
        <begin position="12"/>
        <end position="32"/>
    </location>
</feature>
<name>A0A8S5Q4T8_9CAUD</name>
<keyword evidence="1" id="KW-0812">Transmembrane</keyword>
<reference evidence="2" key="1">
    <citation type="journal article" date="2021" name="Proc. Natl. Acad. Sci. U.S.A.">
        <title>A Catalog of Tens of Thousands of Viruses from Human Metagenomes Reveals Hidden Associations with Chronic Diseases.</title>
        <authorList>
            <person name="Tisza M.J."/>
            <person name="Buck C.B."/>
        </authorList>
    </citation>
    <scope>NUCLEOTIDE SEQUENCE</scope>
    <source>
        <strain evidence="2">CtVif31</strain>
    </source>
</reference>
<dbReference type="EMBL" id="BK015567">
    <property type="protein sequence ID" value="DAE13572.1"/>
    <property type="molecule type" value="Genomic_DNA"/>
</dbReference>
<accession>A0A8S5Q4T8</accession>
<evidence type="ECO:0000256" key="1">
    <source>
        <dbReference type="SAM" id="Phobius"/>
    </source>
</evidence>
<keyword evidence="2" id="KW-0449">Lipoprotein</keyword>
<evidence type="ECO:0000313" key="2">
    <source>
        <dbReference type="EMBL" id="DAE13572.1"/>
    </source>
</evidence>
<proteinExistence type="predicted"/>
<keyword evidence="1" id="KW-1133">Transmembrane helix</keyword>
<protein>
    <submittedName>
        <fullName evidence="2">Putative periplasmic lipoprotein</fullName>
    </submittedName>
</protein>
<sequence length="36" mass="4335">MKYFFKKRYSIVDILSRAIGIIIGLYIFSRYISPMM</sequence>